<accession>A0A314KV06</accession>
<dbReference type="Gramene" id="OIT33173">
    <property type="protein sequence ID" value="OIT33173"/>
    <property type="gene ID" value="A4A49_07144"/>
</dbReference>
<evidence type="ECO:0000313" key="3">
    <source>
        <dbReference type="Proteomes" id="UP000187609"/>
    </source>
</evidence>
<gene>
    <name evidence="2" type="ORF">A4A49_07144</name>
</gene>
<sequence>MDWVYRSFGSTKEAINVTMNQSCQEEPSQTIEDSSKEINVTSATNDGNSLWSDEVGLMEENYIATISANGKDRRHTIQEKQADNVYHNATVNPSIQQTRVKDIHGSKIHHSKRPTGVDKGSVDEDKITKGADFEVTRKKQTNGIVNTSKTVKVLSSMPADLMEFEGVEHVNDVPGNVLEKGHTGKPLKA</sequence>
<feature type="region of interest" description="Disordered" evidence="1">
    <location>
        <begin position="22"/>
        <end position="45"/>
    </location>
</feature>
<dbReference type="AlphaFoldDB" id="A0A314KV06"/>
<evidence type="ECO:0000256" key="1">
    <source>
        <dbReference type="SAM" id="MobiDB-lite"/>
    </source>
</evidence>
<evidence type="ECO:0000313" key="2">
    <source>
        <dbReference type="EMBL" id="OIT33173.1"/>
    </source>
</evidence>
<dbReference type="Proteomes" id="UP000187609">
    <property type="component" value="Unassembled WGS sequence"/>
</dbReference>
<comment type="caution">
    <text evidence="2">The sequence shown here is derived from an EMBL/GenBank/DDBJ whole genome shotgun (WGS) entry which is preliminary data.</text>
</comment>
<name>A0A314KV06_NICAT</name>
<organism evidence="2 3">
    <name type="scientific">Nicotiana attenuata</name>
    <name type="common">Coyote tobacco</name>
    <dbReference type="NCBI Taxonomy" id="49451"/>
    <lineage>
        <taxon>Eukaryota</taxon>
        <taxon>Viridiplantae</taxon>
        <taxon>Streptophyta</taxon>
        <taxon>Embryophyta</taxon>
        <taxon>Tracheophyta</taxon>
        <taxon>Spermatophyta</taxon>
        <taxon>Magnoliopsida</taxon>
        <taxon>eudicotyledons</taxon>
        <taxon>Gunneridae</taxon>
        <taxon>Pentapetalae</taxon>
        <taxon>asterids</taxon>
        <taxon>lamiids</taxon>
        <taxon>Solanales</taxon>
        <taxon>Solanaceae</taxon>
        <taxon>Nicotianoideae</taxon>
        <taxon>Nicotianeae</taxon>
        <taxon>Nicotiana</taxon>
    </lineage>
</organism>
<protein>
    <submittedName>
        <fullName evidence="2">Uncharacterized protein</fullName>
    </submittedName>
</protein>
<dbReference type="EMBL" id="MJEQ01000926">
    <property type="protein sequence ID" value="OIT33173.1"/>
    <property type="molecule type" value="Genomic_DNA"/>
</dbReference>
<keyword evidence="3" id="KW-1185">Reference proteome</keyword>
<proteinExistence type="predicted"/>
<reference evidence="2" key="1">
    <citation type="submission" date="2016-11" db="EMBL/GenBank/DDBJ databases">
        <title>The genome of Nicotiana attenuata.</title>
        <authorList>
            <person name="Xu S."/>
            <person name="Brockmoeller T."/>
            <person name="Gaquerel E."/>
            <person name="Navarro A."/>
            <person name="Kuhl H."/>
            <person name="Gase K."/>
            <person name="Ling Z."/>
            <person name="Zhou W."/>
            <person name="Kreitzer C."/>
            <person name="Stanke M."/>
            <person name="Tang H."/>
            <person name="Lyons E."/>
            <person name="Pandey P."/>
            <person name="Pandey S.P."/>
            <person name="Timmermann B."/>
            <person name="Baldwin I.T."/>
        </authorList>
    </citation>
    <scope>NUCLEOTIDE SEQUENCE [LARGE SCALE GENOMIC DNA]</scope>
    <source>
        <strain evidence="2">UT</strain>
    </source>
</reference>